<dbReference type="EMBL" id="JAEUBF010000845">
    <property type="protein sequence ID" value="KAH3674596.1"/>
    <property type="molecule type" value="Genomic_DNA"/>
</dbReference>
<dbReference type="AlphaFoldDB" id="A0A9P8TCZ7"/>
<organism evidence="1 2">
    <name type="scientific">Wickerhamomyces mucosus</name>
    <dbReference type="NCBI Taxonomy" id="1378264"/>
    <lineage>
        <taxon>Eukaryota</taxon>
        <taxon>Fungi</taxon>
        <taxon>Dikarya</taxon>
        <taxon>Ascomycota</taxon>
        <taxon>Saccharomycotina</taxon>
        <taxon>Saccharomycetes</taxon>
        <taxon>Phaffomycetales</taxon>
        <taxon>Wickerhamomycetaceae</taxon>
        <taxon>Wickerhamomyces</taxon>
    </lineage>
</organism>
<reference evidence="1" key="1">
    <citation type="journal article" date="2021" name="Open Biol.">
        <title>Shared evolutionary footprints suggest mitochondrial oxidative damage underlies multiple complex I losses in fungi.</title>
        <authorList>
            <person name="Schikora-Tamarit M.A."/>
            <person name="Marcet-Houben M."/>
            <person name="Nosek J."/>
            <person name="Gabaldon T."/>
        </authorList>
    </citation>
    <scope>NUCLEOTIDE SEQUENCE</scope>
    <source>
        <strain evidence="1">CBS6341</strain>
    </source>
</reference>
<sequence>MTSTSEPSETASKIASSENGKLLKISVAFGKSDICTVEYPAVVVKAAVLEAVLEAEIVDDSESTSAIGADDPVNDKAAKNITLENLILIISFSNE</sequence>
<dbReference type="Proteomes" id="UP000769528">
    <property type="component" value="Unassembled WGS sequence"/>
</dbReference>
<gene>
    <name evidence="1" type="ORF">WICMUC_003142</name>
</gene>
<accession>A0A9P8TCZ7</accession>
<keyword evidence="2" id="KW-1185">Reference proteome</keyword>
<proteinExistence type="predicted"/>
<comment type="caution">
    <text evidence="1">The sequence shown here is derived from an EMBL/GenBank/DDBJ whole genome shotgun (WGS) entry which is preliminary data.</text>
</comment>
<evidence type="ECO:0000313" key="1">
    <source>
        <dbReference type="EMBL" id="KAH3674596.1"/>
    </source>
</evidence>
<name>A0A9P8TCZ7_9ASCO</name>
<reference evidence="1" key="2">
    <citation type="submission" date="2021-01" db="EMBL/GenBank/DDBJ databases">
        <authorList>
            <person name="Schikora-Tamarit M.A."/>
        </authorList>
    </citation>
    <scope>NUCLEOTIDE SEQUENCE</scope>
    <source>
        <strain evidence="1">CBS6341</strain>
    </source>
</reference>
<protein>
    <submittedName>
        <fullName evidence="1">Uncharacterized protein</fullName>
    </submittedName>
</protein>
<evidence type="ECO:0000313" key="2">
    <source>
        <dbReference type="Proteomes" id="UP000769528"/>
    </source>
</evidence>